<gene>
    <name evidence="9" type="ORF">NCTC1934_03736</name>
</gene>
<dbReference type="PANTHER" id="PTHR42771">
    <property type="entry name" value="IRON(3+)-HYDROXAMATE IMPORT ATP-BINDING PROTEIN FHUC"/>
    <property type="match status" value="1"/>
</dbReference>
<dbReference type="GO" id="GO:0006826">
    <property type="term" value="P:iron ion transport"/>
    <property type="evidence" value="ECO:0007669"/>
    <property type="project" value="UniProtKB-KW"/>
</dbReference>
<name>A0A378YS70_9NOCA</name>
<dbReference type="InterPro" id="IPR003593">
    <property type="entry name" value="AAA+_ATPase"/>
</dbReference>
<evidence type="ECO:0000256" key="6">
    <source>
        <dbReference type="ARBA" id="ARBA00023065"/>
    </source>
</evidence>
<dbReference type="InterPro" id="IPR003959">
    <property type="entry name" value="ATPase_AAA_core"/>
</dbReference>
<evidence type="ECO:0000256" key="7">
    <source>
        <dbReference type="ARBA" id="ARBA00023136"/>
    </source>
</evidence>
<keyword evidence="3" id="KW-1003">Cell membrane</keyword>
<comment type="subcellular location">
    <subcellularLocation>
        <location evidence="1">Cell membrane</location>
        <topology evidence="1">Peripheral membrane protein</topology>
    </subcellularLocation>
</comment>
<protein>
    <submittedName>
        <fullName evidence="9">Cytochrome c biogenesis protein CcmA</fullName>
    </submittedName>
</protein>
<dbReference type="GO" id="GO:0016887">
    <property type="term" value="F:ATP hydrolysis activity"/>
    <property type="evidence" value="ECO:0007669"/>
    <property type="project" value="InterPro"/>
</dbReference>
<dbReference type="AlphaFoldDB" id="A0A378YS70"/>
<evidence type="ECO:0000256" key="3">
    <source>
        <dbReference type="ARBA" id="ARBA00022475"/>
    </source>
</evidence>
<dbReference type="InterPro" id="IPR051535">
    <property type="entry name" value="Siderophore_ABC-ATPase"/>
</dbReference>
<feature type="domain" description="AAA+ ATPase" evidence="8">
    <location>
        <begin position="44"/>
        <end position="216"/>
    </location>
</feature>
<dbReference type="GO" id="GO:0005886">
    <property type="term" value="C:plasma membrane"/>
    <property type="evidence" value="ECO:0007669"/>
    <property type="project" value="UniProtKB-SubCell"/>
</dbReference>
<evidence type="ECO:0000313" key="9">
    <source>
        <dbReference type="EMBL" id="SUA79331.1"/>
    </source>
</evidence>
<dbReference type="Pfam" id="PF13304">
    <property type="entry name" value="AAA_21"/>
    <property type="match status" value="1"/>
</dbReference>
<evidence type="ECO:0000256" key="5">
    <source>
        <dbReference type="ARBA" id="ARBA00023004"/>
    </source>
</evidence>
<reference evidence="9 10" key="1">
    <citation type="submission" date="2018-06" db="EMBL/GenBank/DDBJ databases">
        <authorList>
            <consortium name="Pathogen Informatics"/>
            <person name="Doyle S."/>
        </authorList>
    </citation>
    <scope>NUCLEOTIDE SEQUENCE [LARGE SCALE GENOMIC DNA]</scope>
    <source>
        <strain evidence="9 10">NCTC1934</strain>
    </source>
</reference>
<dbReference type="SMART" id="SM00382">
    <property type="entry name" value="AAA"/>
    <property type="match status" value="1"/>
</dbReference>
<dbReference type="InterPro" id="IPR027417">
    <property type="entry name" value="P-loop_NTPase"/>
</dbReference>
<dbReference type="EMBL" id="UGRY01000002">
    <property type="protein sequence ID" value="SUA79331.1"/>
    <property type="molecule type" value="Genomic_DNA"/>
</dbReference>
<dbReference type="Gene3D" id="3.40.50.300">
    <property type="entry name" value="P-loop containing nucleotide triphosphate hydrolases"/>
    <property type="match status" value="2"/>
</dbReference>
<keyword evidence="4" id="KW-0410">Iron transport</keyword>
<keyword evidence="2" id="KW-0813">Transport</keyword>
<keyword evidence="7" id="KW-0472">Membrane</keyword>
<evidence type="ECO:0000256" key="1">
    <source>
        <dbReference type="ARBA" id="ARBA00004202"/>
    </source>
</evidence>
<dbReference type="STRING" id="1406858.GCA_000710895_03275"/>
<evidence type="ECO:0000259" key="8">
    <source>
        <dbReference type="SMART" id="SM00382"/>
    </source>
</evidence>
<keyword evidence="5" id="KW-0408">Iron</keyword>
<organism evidence="9 10">
    <name type="scientific">Nocardia otitidiscaviarum</name>
    <dbReference type="NCBI Taxonomy" id="1823"/>
    <lineage>
        <taxon>Bacteria</taxon>
        <taxon>Bacillati</taxon>
        <taxon>Actinomycetota</taxon>
        <taxon>Actinomycetes</taxon>
        <taxon>Mycobacteriales</taxon>
        <taxon>Nocardiaceae</taxon>
        <taxon>Nocardia</taxon>
    </lineage>
</organism>
<dbReference type="OrthoDB" id="9784297at2"/>
<keyword evidence="10" id="KW-1185">Reference proteome</keyword>
<dbReference type="SUPFAM" id="SSF52540">
    <property type="entry name" value="P-loop containing nucleoside triphosphate hydrolases"/>
    <property type="match status" value="1"/>
</dbReference>
<evidence type="ECO:0000313" key="10">
    <source>
        <dbReference type="Proteomes" id="UP000255467"/>
    </source>
</evidence>
<dbReference type="GO" id="GO:0005524">
    <property type="term" value="F:ATP binding"/>
    <property type="evidence" value="ECO:0007669"/>
    <property type="project" value="InterPro"/>
</dbReference>
<keyword evidence="6" id="KW-0406">Ion transport</keyword>
<sequence>MRSGFGAGGFIREVVPAPTPRPAGYPFDLPVVRHLDRVGALALSPTVTFLVGENGSGKSTLIEAIAVAAGMNAEGGSQNYRFATRASESELGDHLVLRWGTRKPRSRFFLRAESYYNVATETERLGPEQLAVMGGRSPHERSHGESFVDLITHRFHPDGLYLLDEPEAALSPRGCLAVLALLSDLVAQRCQIVVATHSPILLALPGATIYELDDADGIETVGYDDALPVRMTRDFLAAPERYLEHLLKPR</sequence>
<evidence type="ECO:0000256" key="2">
    <source>
        <dbReference type="ARBA" id="ARBA00022448"/>
    </source>
</evidence>
<evidence type="ECO:0000256" key="4">
    <source>
        <dbReference type="ARBA" id="ARBA00022496"/>
    </source>
</evidence>
<dbReference type="RefSeq" id="WP_039816061.1">
    <property type="nucleotide sequence ID" value="NZ_UGRY01000002.1"/>
</dbReference>
<dbReference type="PANTHER" id="PTHR42771:SF2">
    <property type="entry name" value="IRON(3+)-HYDROXAMATE IMPORT ATP-BINDING PROTEIN FHUC"/>
    <property type="match status" value="1"/>
</dbReference>
<accession>A0A378YS70</accession>
<dbReference type="Proteomes" id="UP000255467">
    <property type="component" value="Unassembled WGS sequence"/>
</dbReference>
<proteinExistence type="predicted"/>